<evidence type="ECO:0000313" key="2">
    <source>
        <dbReference type="EMBL" id="KEQ31183.1"/>
    </source>
</evidence>
<name>A0A081PKG0_9SPHI</name>
<accession>A0A081PKG0</accession>
<keyword evidence="3" id="KW-1185">Reference proteome</keyword>
<reference evidence="2 3" key="1">
    <citation type="journal article" date="1992" name="Int. J. Syst. Bacteriol.">
        <title>Sphingobacterium antarcticus sp. nov. a Psychrotrophic Bacterium from the Soils of Schirmacher Oasis, Antarctica.</title>
        <authorList>
            <person name="Shivaji S."/>
            <person name="Ray M.K."/>
            <person name="Rao N.S."/>
            <person name="Saiserr L."/>
            <person name="Jagannadham M.V."/>
            <person name="Kumar G.S."/>
            <person name="Reddy G."/>
            <person name="Bhargava P.M."/>
        </authorList>
    </citation>
    <scope>NUCLEOTIDE SEQUENCE [LARGE SCALE GENOMIC DNA]</scope>
    <source>
        <strain evidence="2 3">4BY</strain>
    </source>
</reference>
<gene>
    <name evidence="2" type="ORF">N180_02745</name>
</gene>
<evidence type="ECO:0000313" key="3">
    <source>
        <dbReference type="Proteomes" id="UP000028007"/>
    </source>
</evidence>
<feature type="region of interest" description="Disordered" evidence="1">
    <location>
        <begin position="34"/>
        <end position="63"/>
    </location>
</feature>
<protein>
    <submittedName>
        <fullName evidence="2">Uncharacterized protein</fullName>
    </submittedName>
</protein>
<dbReference type="AlphaFoldDB" id="A0A081PKG0"/>
<comment type="caution">
    <text evidence="2">The sequence shown here is derived from an EMBL/GenBank/DDBJ whole genome shotgun (WGS) entry which is preliminary data.</text>
</comment>
<proteinExistence type="predicted"/>
<dbReference type="EMBL" id="JNFF01000019">
    <property type="protein sequence ID" value="KEQ31183.1"/>
    <property type="molecule type" value="Genomic_DNA"/>
</dbReference>
<feature type="compositionally biased region" description="Basic and acidic residues" evidence="1">
    <location>
        <begin position="42"/>
        <end position="63"/>
    </location>
</feature>
<organism evidence="2 3">
    <name type="scientific">Pedobacter antarcticus 4BY</name>
    <dbReference type="NCBI Taxonomy" id="1358423"/>
    <lineage>
        <taxon>Bacteria</taxon>
        <taxon>Pseudomonadati</taxon>
        <taxon>Bacteroidota</taxon>
        <taxon>Sphingobacteriia</taxon>
        <taxon>Sphingobacteriales</taxon>
        <taxon>Sphingobacteriaceae</taxon>
        <taxon>Pedobacter</taxon>
    </lineage>
</organism>
<dbReference type="Proteomes" id="UP000028007">
    <property type="component" value="Unassembled WGS sequence"/>
</dbReference>
<sequence length="63" mass="7258">MIGSYRKYFKCSREEVMNMSWINFIMDLASIPDTSSATTKQSEQEKHISPEDEAAELRKDLGI</sequence>
<evidence type="ECO:0000256" key="1">
    <source>
        <dbReference type="SAM" id="MobiDB-lite"/>
    </source>
</evidence>